<dbReference type="FunFam" id="3.40.50.1820:FF:000028">
    <property type="entry name" value="S9 family peptidase"/>
    <property type="match status" value="1"/>
</dbReference>
<dbReference type="MEROPS" id="S09.012"/>
<keyword evidence="4" id="KW-0378">Hydrolase</keyword>
<evidence type="ECO:0000256" key="6">
    <source>
        <dbReference type="ARBA" id="ARBA00032829"/>
    </source>
</evidence>
<keyword evidence="3" id="KW-0732">Signal</keyword>
<comment type="similarity">
    <text evidence="1">Belongs to the peptidase S9C family.</text>
</comment>
<dbReference type="PANTHER" id="PTHR42776">
    <property type="entry name" value="SERINE PEPTIDASE S9 FAMILY MEMBER"/>
    <property type="match status" value="1"/>
</dbReference>
<dbReference type="GO" id="GO:0006508">
    <property type="term" value="P:proteolysis"/>
    <property type="evidence" value="ECO:0007669"/>
    <property type="project" value="UniProtKB-KW"/>
</dbReference>
<dbReference type="VEuPathDB" id="FungiDB:CPC735_038510"/>
<dbReference type="Proteomes" id="UP000009084">
    <property type="component" value="Unassembled WGS sequence"/>
</dbReference>
<dbReference type="AlphaFoldDB" id="C5P2P9"/>
<feature type="domain" description="Peptidase S9 prolyl oligopeptidase catalytic" evidence="7">
    <location>
        <begin position="483"/>
        <end position="692"/>
    </location>
</feature>
<accession>C5P2P9</accession>
<keyword evidence="2" id="KW-0645">Protease</keyword>
<evidence type="ECO:0000256" key="2">
    <source>
        <dbReference type="ARBA" id="ARBA00022670"/>
    </source>
</evidence>
<proteinExistence type="inferred from homology"/>
<reference evidence="8 9" key="1">
    <citation type="journal article" date="2009" name="Genome Res.">
        <title>Comparative genomic analyses of the human fungal pathogens Coccidioides and their relatives.</title>
        <authorList>
            <person name="Sharpton T.J."/>
            <person name="Stajich J.E."/>
            <person name="Rounsley S.D."/>
            <person name="Gardner M.J."/>
            <person name="Wortman J.R."/>
            <person name="Jordar V.S."/>
            <person name="Maiti R."/>
            <person name="Kodira C.D."/>
            <person name="Neafsey D.E."/>
            <person name="Zeng Q."/>
            <person name="Hung C.-Y."/>
            <person name="McMahan C."/>
            <person name="Muszewska A."/>
            <person name="Grynberg M."/>
            <person name="Mandel M.A."/>
            <person name="Kellner E.M."/>
            <person name="Barker B.M."/>
            <person name="Galgiani J.N."/>
            <person name="Orbach M.J."/>
            <person name="Kirkland T.N."/>
            <person name="Cole G.T."/>
            <person name="Henn M.R."/>
            <person name="Birren B.W."/>
            <person name="Taylor J.W."/>
        </authorList>
    </citation>
    <scope>NUCLEOTIDE SEQUENCE [LARGE SCALE GENOMIC DNA]</scope>
    <source>
        <strain evidence="9">C735</strain>
    </source>
</reference>
<evidence type="ECO:0000256" key="5">
    <source>
        <dbReference type="ARBA" id="ARBA00022825"/>
    </source>
</evidence>
<gene>
    <name evidence="8" type="ORF">CPC735_038510</name>
</gene>
<dbReference type="GO" id="GO:0004252">
    <property type="term" value="F:serine-type endopeptidase activity"/>
    <property type="evidence" value="ECO:0007669"/>
    <property type="project" value="TreeGrafter"/>
</dbReference>
<dbReference type="Gene3D" id="3.40.50.1820">
    <property type="entry name" value="alpha/beta hydrolase"/>
    <property type="match status" value="1"/>
</dbReference>
<dbReference type="Pfam" id="PF00326">
    <property type="entry name" value="Peptidase_S9"/>
    <property type="match status" value="1"/>
</dbReference>
<name>C5P2P9_COCP7</name>
<organism evidence="8 9">
    <name type="scientific">Coccidioides posadasii (strain C735)</name>
    <name type="common">Valley fever fungus</name>
    <dbReference type="NCBI Taxonomy" id="222929"/>
    <lineage>
        <taxon>Eukaryota</taxon>
        <taxon>Fungi</taxon>
        <taxon>Dikarya</taxon>
        <taxon>Ascomycota</taxon>
        <taxon>Pezizomycotina</taxon>
        <taxon>Eurotiomycetes</taxon>
        <taxon>Eurotiomycetidae</taxon>
        <taxon>Onygenales</taxon>
        <taxon>Onygenaceae</taxon>
        <taxon>Coccidioides</taxon>
    </lineage>
</organism>
<protein>
    <recommendedName>
        <fullName evidence="6">Dipeptidyl-peptidase V</fullName>
    </recommendedName>
</protein>
<dbReference type="SUPFAM" id="SSF53474">
    <property type="entry name" value="alpha/beta-Hydrolases"/>
    <property type="match status" value="1"/>
</dbReference>
<evidence type="ECO:0000256" key="1">
    <source>
        <dbReference type="ARBA" id="ARBA00010040"/>
    </source>
</evidence>
<evidence type="ECO:0000313" key="8">
    <source>
        <dbReference type="EMBL" id="EER28587.1"/>
    </source>
</evidence>
<evidence type="ECO:0000313" key="9">
    <source>
        <dbReference type="Proteomes" id="UP000009084"/>
    </source>
</evidence>
<dbReference type="InterPro" id="IPR029058">
    <property type="entry name" value="AB_hydrolase_fold"/>
</dbReference>
<keyword evidence="5" id="KW-0720">Serine protease</keyword>
<evidence type="ECO:0000259" key="7">
    <source>
        <dbReference type="Pfam" id="PF00326"/>
    </source>
</evidence>
<evidence type="ECO:0000256" key="4">
    <source>
        <dbReference type="ARBA" id="ARBA00022801"/>
    </source>
</evidence>
<evidence type="ECO:0000256" key="3">
    <source>
        <dbReference type="ARBA" id="ARBA00022729"/>
    </source>
</evidence>
<dbReference type="PANTHER" id="PTHR42776:SF13">
    <property type="entry name" value="DIPEPTIDYL-PEPTIDASE 5"/>
    <property type="match status" value="1"/>
</dbReference>
<sequence>MTIRPAIFTPDVLLSAPRRSAAIPNASGTLVAYTQTKYSFDSHSSSSELRVLDVASRVSALITDDFKGEPQWLGDGDQLVWLRGRENGNTSIVIGSARNEKPYVAGVVPGPVDNLKITQLSPSEFGFAVSGKANPDGSLYNPSDVKAPFSSGKLYTSLFVRHWDEYISPQRNAIWLGVLQRLPVGNSSAFQSSGLVNLFLLAGLNNVESPIPPFGGTDHFDICNRGVVFISKDPKLNPATHTKCVCYYCPLSSWTNPMPLKARTINIPWLNGALASPVISPVNNTLAFLAMKMDGYEADKNRIILVHGLFDGSSDAVELFAGADGTGQWDRSPDSLTWAHDDSSLFMQVPDTGRQVVFQLPLNRSRLSSVDHLIKLTHSGSISKVVSRPCGLFLSSSSLVESSLYSIITFSDSVRTTVLSSSSKNGASFGLSESQIDEIWWKGARGRDVHGWIVKPSKFNPGEKYPLCFLVHGGPQSAWLDQWSTRWNPLVFAEQGYVVFTPNPTGSTSYGQAFTDDIRGSWGGYPYEDLVRGFEFIEQNLAYVDTSRAVALGASYGGFMMNWIQGHELGRKFKALVTHDGIFSTKFALATEELYFPIHDLKGTYWQSRDVWGRWDPSEFVPNWQTPHLVIHSALDYRLSIAEGLATFNALQMQGVESAFLTFPDENHWVLKPENSLVWHRTVINWINKYAGLAPWLDKNGSDGFPAEDEDQKLARAQASFLWSTLQLAA</sequence>
<dbReference type="OrthoDB" id="416344at2759"/>
<dbReference type="EMBL" id="ACFW01000014">
    <property type="protein sequence ID" value="EER28587.1"/>
    <property type="molecule type" value="Genomic_DNA"/>
</dbReference>
<comment type="caution">
    <text evidence="8">The sequence shown here is derived from an EMBL/GenBank/DDBJ whole genome shotgun (WGS) entry which is preliminary data.</text>
</comment>
<dbReference type="HOGENOM" id="CLU_008615_0_1_1"/>
<dbReference type="InterPro" id="IPR001375">
    <property type="entry name" value="Peptidase_S9_cat"/>
</dbReference>